<evidence type="ECO:0000256" key="9">
    <source>
        <dbReference type="SAM" id="Phobius"/>
    </source>
</evidence>
<evidence type="ECO:0000313" key="11">
    <source>
        <dbReference type="Proteomes" id="UP001345013"/>
    </source>
</evidence>
<evidence type="ECO:0000256" key="8">
    <source>
        <dbReference type="SAM" id="MobiDB-lite"/>
    </source>
</evidence>
<evidence type="ECO:0000256" key="7">
    <source>
        <dbReference type="ARBA" id="ARBA00023136"/>
    </source>
</evidence>
<evidence type="ECO:0000256" key="2">
    <source>
        <dbReference type="ARBA" id="ARBA00022448"/>
    </source>
</evidence>
<dbReference type="PANTHER" id="PTHR33281:SF19">
    <property type="entry name" value="VOLTAGE-DEPENDENT ANION CHANNEL-FORMING PROTEIN YNEE"/>
    <property type="match status" value="1"/>
</dbReference>
<keyword evidence="6" id="KW-0406">Ion transport</keyword>
<name>A0ABR0K6S9_9EURO</name>
<keyword evidence="2" id="KW-0813">Transport</keyword>
<evidence type="ECO:0000256" key="5">
    <source>
        <dbReference type="ARBA" id="ARBA00022989"/>
    </source>
</evidence>
<protein>
    <recommendedName>
        <fullName evidence="12">Bestrophin homolog</fullName>
    </recommendedName>
</protein>
<evidence type="ECO:0000256" key="3">
    <source>
        <dbReference type="ARBA" id="ARBA00022475"/>
    </source>
</evidence>
<keyword evidence="3" id="KW-1003">Cell membrane</keyword>
<feature type="region of interest" description="Disordered" evidence="8">
    <location>
        <begin position="1"/>
        <end position="38"/>
    </location>
</feature>
<evidence type="ECO:0000256" key="1">
    <source>
        <dbReference type="ARBA" id="ARBA00004651"/>
    </source>
</evidence>
<dbReference type="InterPro" id="IPR044669">
    <property type="entry name" value="YneE/VCCN1/2-like"/>
</dbReference>
<reference evidence="10 11" key="1">
    <citation type="submission" date="2023-08" db="EMBL/GenBank/DDBJ databases">
        <title>Black Yeasts Isolated from many extreme environments.</title>
        <authorList>
            <person name="Coleine C."/>
            <person name="Stajich J.E."/>
            <person name="Selbmann L."/>
        </authorList>
    </citation>
    <scope>NUCLEOTIDE SEQUENCE [LARGE SCALE GENOMIC DNA]</scope>
    <source>
        <strain evidence="10 11">CCFEE 5885</strain>
    </source>
</reference>
<keyword evidence="4 9" id="KW-0812">Transmembrane</keyword>
<feature type="transmembrane region" description="Helical" evidence="9">
    <location>
        <begin position="327"/>
        <end position="348"/>
    </location>
</feature>
<evidence type="ECO:0008006" key="12">
    <source>
        <dbReference type="Google" id="ProtNLM"/>
    </source>
</evidence>
<gene>
    <name evidence="10" type="ORF">LTR24_006284</name>
</gene>
<dbReference type="Pfam" id="PF25539">
    <property type="entry name" value="Bestrophin_2"/>
    <property type="match status" value="1"/>
</dbReference>
<sequence length="473" mass="52832">MSDDAAPHHGTANAEKSPIDHSSREVASSNGSSRAKIPARNVAFQPPSRYQTRHSLELDDYFAGPRDMQKHSKLPLFMRVHGSVMPKMILPLTFVGAWATAIICIDKFVHNIGVDTVLLTVLGFVVAFGLSFRVSTAYERYNDGRKYWSQLTLTSRNLARLIWLHVVEREDPEHPEYAKRDLLGKISAINLINAFAVALKHRLRFEPAVDYPDLSPLVSHLNGTMAKSADQTQLRHRKPSALKQFGDNLGITFAQSNPRKLIKRAKDNLGNLPHEVLSHLTAYIDNAIQEDKAIPTLCCQNLAFTDIRIMADILSGTERVLNTPLPLAYSISISQITWAYIMVLPFQLVAKLEWVTIPATVVAAYIILGLAIIGREIENPFGNDVNDLPMEAYCNEIAADLDVLTSVPMNEYKKFTLDADNRPLFPLSYSTAAEWENQSVEDIREALKAKATTSSKTMELERRKTGLAEIQVV</sequence>
<keyword evidence="7 9" id="KW-0472">Membrane</keyword>
<dbReference type="PANTHER" id="PTHR33281">
    <property type="entry name" value="UPF0187 PROTEIN YNEE"/>
    <property type="match status" value="1"/>
</dbReference>
<comment type="caution">
    <text evidence="10">The sequence shown here is derived from an EMBL/GenBank/DDBJ whole genome shotgun (WGS) entry which is preliminary data.</text>
</comment>
<keyword evidence="5 9" id="KW-1133">Transmembrane helix</keyword>
<evidence type="ECO:0000256" key="4">
    <source>
        <dbReference type="ARBA" id="ARBA00022692"/>
    </source>
</evidence>
<evidence type="ECO:0000256" key="6">
    <source>
        <dbReference type="ARBA" id="ARBA00023065"/>
    </source>
</evidence>
<accession>A0ABR0K6S9</accession>
<feature type="transmembrane region" description="Helical" evidence="9">
    <location>
        <begin position="116"/>
        <end position="136"/>
    </location>
</feature>
<proteinExistence type="predicted"/>
<feature type="transmembrane region" description="Helical" evidence="9">
    <location>
        <begin position="354"/>
        <end position="373"/>
    </location>
</feature>
<dbReference type="Proteomes" id="UP001345013">
    <property type="component" value="Unassembled WGS sequence"/>
</dbReference>
<feature type="transmembrane region" description="Helical" evidence="9">
    <location>
        <begin position="88"/>
        <end position="110"/>
    </location>
</feature>
<comment type="subcellular location">
    <subcellularLocation>
        <location evidence="1">Cell membrane</location>
        <topology evidence="1">Multi-pass membrane protein</topology>
    </subcellularLocation>
</comment>
<keyword evidence="11" id="KW-1185">Reference proteome</keyword>
<dbReference type="EMBL" id="JAVRRG010000079">
    <property type="protein sequence ID" value="KAK5089371.1"/>
    <property type="molecule type" value="Genomic_DNA"/>
</dbReference>
<organism evidence="10 11">
    <name type="scientific">Lithohypha guttulata</name>
    <dbReference type="NCBI Taxonomy" id="1690604"/>
    <lineage>
        <taxon>Eukaryota</taxon>
        <taxon>Fungi</taxon>
        <taxon>Dikarya</taxon>
        <taxon>Ascomycota</taxon>
        <taxon>Pezizomycotina</taxon>
        <taxon>Eurotiomycetes</taxon>
        <taxon>Chaetothyriomycetidae</taxon>
        <taxon>Chaetothyriales</taxon>
        <taxon>Trichomeriaceae</taxon>
        <taxon>Lithohypha</taxon>
    </lineage>
</organism>
<evidence type="ECO:0000313" key="10">
    <source>
        <dbReference type="EMBL" id="KAK5089371.1"/>
    </source>
</evidence>